<dbReference type="EMBL" id="LNYO01000001">
    <property type="protein sequence ID" value="KTD39252.1"/>
    <property type="molecule type" value="Genomic_DNA"/>
</dbReference>
<proteinExistence type="predicted"/>
<feature type="transmembrane region" description="Helical" evidence="1">
    <location>
        <begin position="216"/>
        <end position="233"/>
    </location>
</feature>
<feature type="transmembrane region" description="Helical" evidence="1">
    <location>
        <begin position="138"/>
        <end position="155"/>
    </location>
</feature>
<dbReference type="Proteomes" id="UP000054725">
    <property type="component" value="Unassembled WGS sequence"/>
</dbReference>
<dbReference type="PATRIC" id="fig|45070.6.peg.19"/>
<feature type="transmembrane region" description="Helical" evidence="1">
    <location>
        <begin position="314"/>
        <end position="335"/>
    </location>
</feature>
<name>A0A0W0X425_9GAMM</name>
<feature type="transmembrane region" description="Helical" evidence="1">
    <location>
        <begin position="7"/>
        <end position="30"/>
    </location>
</feature>
<comment type="caution">
    <text evidence="2">The sequence shown here is derived from an EMBL/GenBank/DDBJ whole genome shotgun (WGS) entry which is preliminary data.</text>
</comment>
<feature type="transmembrane region" description="Helical" evidence="1">
    <location>
        <begin position="189"/>
        <end position="204"/>
    </location>
</feature>
<organism evidence="2 3">
    <name type="scientific">Legionella nautarum</name>
    <dbReference type="NCBI Taxonomy" id="45070"/>
    <lineage>
        <taxon>Bacteria</taxon>
        <taxon>Pseudomonadati</taxon>
        <taxon>Pseudomonadota</taxon>
        <taxon>Gammaproteobacteria</taxon>
        <taxon>Legionellales</taxon>
        <taxon>Legionellaceae</taxon>
        <taxon>Legionella</taxon>
    </lineage>
</organism>
<protein>
    <submittedName>
        <fullName evidence="2">LphB</fullName>
    </submittedName>
</protein>
<accession>A0A0W0X425</accession>
<keyword evidence="1" id="KW-1133">Transmembrane helix</keyword>
<keyword evidence="1" id="KW-0812">Transmembrane</keyword>
<gene>
    <name evidence="2" type="ORF">Lnau_0019</name>
</gene>
<reference evidence="2 3" key="1">
    <citation type="submission" date="2015-11" db="EMBL/GenBank/DDBJ databases">
        <title>Genomic analysis of 38 Legionella species identifies large and diverse effector repertoires.</title>
        <authorList>
            <person name="Burstein D."/>
            <person name="Amaro F."/>
            <person name="Zusman T."/>
            <person name="Lifshitz Z."/>
            <person name="Cohen O."/>
            <person name="Gilbert J.A."/>
            <person name="Pupko T."/>
            <person name="Shuman H.A."/>
            <person name="Segal G."/>
        </authorList>
    </citation>
    <scope>NUCLEOTIDE SEQUENCE [LARGE SCALE GENOMIC DNA]</scope>
    <source>
        <strain evidence="2 3">ATCC 49506</strain>
    </source>
</reference>
<dbReference type="OrthoDB" id="5492344at2"/>
<keyword evidence="3" id="KW-1185">Reference proteome</keyword>
<feature type="transmembrane region" description="Helical" evidence="1">
    <location>
        <begin position="261"/>
        <end position="278"/>
    </location>
</feature>
<dbReference type="STRING" id="45070.Lnau_0019"/>
<keyword evidence="1" id="KW-0472">Membrane</keyword>
<evidence type="ECO:0000256" key="1">
    <source>
        <dbReference type="SAM" id="Phobius"/>
    </source>
</evidence>
<feature type="transmembrane region" description="Helical" evidence="1">
    <location>
        <begin position="84"/>
        <end position="104"/>
    </location>
</feature>
<evidence type="ECO:0000313" key="2">
    <source>
        <dbReference type="EMBL" id="KTD39252.1"/>
    </source>
</evidence>
<dbReference type="RefSeq" id="WP_058503112.1">
    <property type="nucleotide sequence ID" value="NZ_CAAAIF010000002.1"/>
</dbReference>
<feature type="transmembrane region" description="Helical" evidence="1">
    <location>
        <begin position="167"/>
        <end position="183"/>
    </location>
</feature>
<feature type="transmembrane region" description="Helical" evidence="1">
    <location>
        <begin position="342"/>
        <end position="362"/>
    </location>
</feature>
<feature type="transmembrane region" description="Helical" evidence="1">
    <location>
        <begin position="285"/>
        <end position="302"/>
    </location>
</feature>
<evidence type="ECO:0000313" key="3">
    <source>
        <dbReference type="Proteomes" id="UP000054725"/>
    </source>
</evidence>
<sequence length="504" mass="58420">MNNKKWIVAALLSLFFIYLIVLQLIVIWPFTLDDSYISLRYAKNWAAGYGLVWNIGEAPVEGYSNFSFVVLANLAMRLGLDPLIFLKAMGVLGLILSTTAVYYLTRFWFSIGLSFIPCLWLLLYRGEIIWSVTGLETTIYQALVSFSLLFLLRGMGYRFYPQTRNQSSLLFFMLAGFLLALAGLTRPEAPALMLLFAGLALIDRPQAMKKEYYKNLALGCLICLIIFLPYFLWRWSYFGQLFPNPVYCKGFMSFFAVMDKQYLRLALPFIILALLAVFKAKDRRHYFFWLPNLLYLVLLINADPVSAFENRLFLPVFILLLPLAFLGLSEIWAYIFPEKNGVYEISLLISVVWIAFFFIPSYNLANYHSFTMNPQAGIRLRQQVVEWLNENIPANSQVVLADSGLIPYSSSLSFIDSYCLNNKRMTRFPLKDMYNRLCKEIFITKPKVLILTSYEGKDGEVIYTPTDVCLRQQLKQNQDYQFRTAFELATKLHLYRYEIYTLLN</sequence>
<feature type="transmembrane region" description="Helical" evidence="1">
    <location>
        <begin position="111"/>
        <end position="132"/>
    </location>
</feature>
<dbReference type="AlphaFoldDB" id="A0A0W0X425"/>